<dbReference type="InterPro" id="IPR040256">
    <property type="entry name" value="At4g02000-like"/>
</dbReference>
<comment type="caution">
    <text evidence="4">The sequence shown here is derived from an EMBL/GenBank/DDBJ whole genome shotgun (WGS) entry which is preliminary data.</text>
</comment>
<evidence type="ECO:0000259" key="2">
    <source>
        <dbReference type="Pfam" id="PF13456"/>
    </source>
</evidence>
<dbReference type="Proteomes" id="UP000541444">
    <property type="component" value="Unassembled WGS sequence"/>
</dbReference>
<dbReference type="EMBL" id="JACGCM010002352">
    <property type="protein sequence ID" value="KAF6140716.1"/>
    <property type="molecule type" value="Genomic_DNA"/>
</dbReference>
<dbReference type="InterPro" id="IPR036397">
    <property type="entry name" value="RNaseH_sf"/>
</dbReference>
<accession>A0A7J7LDH6</accession>
<dbReference type="GO" id="GO:0003676">
    <property type="term" value="F:nucleic acid binding"/>
    <property type="evidence" value="ECO:0007669"/>
    <property type="project" value="InterPro"/>
</dbReference>
<dbReference type="OrthoDB" id="1939300at2759"/>
<dbReference type="Gene3D" id="3.30.420.10">
    <property type="entry name" value="Ribonuclease H-like superfamily/Ribonuclease H"/>
    <property type="match status" value="1"/>
</dbReference>
<dbReference type="GO" id="GO:0004523">
    <property type="term" value="F:RNA-DNA hybrid ribonuclease activity"/>
    <property type="evidence" value="ECO:0007669"/>
    <property type="project" value="InterPro"/>
</dbReference>
<evidence type="ECO:0000313" key="5">
    <source>
        <dbReference type="Proteomes" id="UP000541444"/>
    </source>
</evidence>
<evidence type="ECO:0000259" key="3">
    <source>
        <dbReference type="Pfam" id="PF14111"/>
    </source>
</evidence>
<dbReference type="InterPro" id="IPR025558">
    <property type="entry name" value="DUF4283"/>
</dbReference>
<dbReference type="InterPro" id="IPR002156">
    <property type="entry name" value="RNaseH_domain"/>
</dbReference>
<dbReference type="AlphaFoldDB" id="A0A7J7LDH6"/>
<proteinExistence type="predicted"/>
<feature type="compositionally biased region" description="Polar residues" evidence="1">
    <location>
        <begin position="1"/>
        <end position="30"/>
    </location>
</feature>
<feature type="domain" description="RNase H type-1" evidence="2">
    <location>
        <begin position="344"/>
        <end position="454"/>
    </location>
</feature>
<sequence length="482" mass="54228">MLANQSTAKEKSNVTSDQNHNKGDTSSPLQQIPGLQGIRVNVQMNYALALQGKTQVDSSMGEGMVSHAWEITNNYSSKGKIRLDYHEPSFSLDKGKFVVKLPQEVIDEGISKWVRALWGVKGTLSMSMQNQVYNLKFGDLEERDKVIEEGPWHIGEKYFMVQKWKAFSDIDVSKLNTIPIWVKFFNLPKHYWSSKALSYIASAIGKPLCLDNATEHQARMSFAKVCIEVTPDHTLPASILVDKGDGVLTEISIEYPWKPPCCEECNVFGHYTNRCGKAKKTENKKAEIQAQVWKKKAEQSLKKGTTEMNGEMKTDEVEHSKELDRAESLDKEIVVNVEVCRSFERASYGGIIRLKNGFPVLAFNGLVDKSFDSNEIATVAICEGVTIMNSLGIKWFEIITSSVYAKGVINRIWKPPWKCLTQVRQTLKLLHTVEEFVCSHTYKDGNKAAHYIASDLSFAESCIVFPQDFNVDLDSICTADVI</sequence>
<dbReference type="Pfam" id="PF14111">
    <property type="entry name" value="DUF4283"/>
    <property type="match status" value="1"/>
</dbReference>
<dbReference type="Pfam" id="PF13456">
    <property type="entry name" value="RVT_3"/>
    <property type="match status" value="1"/>
</dbReference>
<dbReference type="PANTHER" id="PTHR31286:SF165">
    <property type="entry name" value="DUF4283 DOMAIN-CONTAINING PROTEIN"/>
    <property type="match status" value="1"/>
</dbReference>
<name>A0A7J7LDH6_9MAGN</name>
<evidence type="ECO:0008006" key="6">
    <source>
        <dbReference type="Google" id="ProtNLM"/>
    </source>
</evidence>
<gene>
    <name evidence="4" type="ORF">GIB67_035143</name>
</gene>
<evidence type="ECO:0000313" key="4">
    <source>
        <dbReference type="EMBL" id="KAF6140716.1"/>
    </source>
</evidence>
<protein>
    <recommendedName>
        <fullName evidence="6">RNase H type-1 domain-containing protein</fullName>
    </recommendedName>
</protein>
<evidence type="ECO:0000256" key="1">
    <source>
        <dbReference type="SAM" id="MobiDB-lite"/>
    </source>
</evidence>
<feature type="region of interest" description="Disordered" evidence="1">
    <location>
        <begin position="1"/>
        <end position="32"/>
    </location>
</feature>
<organism evidence="4 5">
    <name type="scientific">Kingdonia uniflora</name>
    <dbReference type="NCBI Taxonomy" id="39325"/>
    <lineage>
        <taxon>Eukaryota</taxon>
        <taxon>Viridiplantae</taxon>
        <taxon>Streptophyta</taxon>
        <taxon>Embryophyta</taxon>
        <taxon>Tracheophyta</taxon>
        <taxon>Spermatophyta</taxon>
        <taxon>Magnoliopsida</taxon>
        <taxon>Ranunculales</taxon>
        <taxon>Circaeasteraceae</taxon>
        <taxon>Kingdonia</taxon>
    </lineage>
</organism>
<reference evidence="4 5" key="1">
    <citation type="journal article" date="2020" name="IScience">
        <title>Genome Sequencing of the Endangered Kingdonia uniflora (Circaeasteraceae, Ranunculales) Reveals Potential Mechanisms of Evolutionary Specialization.</title>
        <authorList>
            <person name="Sun Y."/>
            <person name="Deng T."/>
            <person name="Zhang A."/>
            <person name="Moore M.J."/>
            <person name="Landis J.B."/>
            <person name="Lin N."/>
            <person name="Zhang H."/>
            <person name="Zhang X."/>
            <person name="Huang J."/>
            <person name="Zhang X."/>
            <person name="Sun H."/>
            <person name="Wang H."/>
        </authorList>
    </citation>
    <scope>NUCLEOTIDE SEQUENCE [LARGE SCALE GENOMIC DNA]</scope>
    <source>
        <strain evidence="4">TB1705</strain>
        <tissue evidence="4">Leaf</tissue>
    </source>
</reference>
<dbReference type="PANTHER" id="PTHR31286">
    <property type="entry name" value="GLYCINE-RICH CELL WALL STRUCTURAL PROTEIN 1.8-LIKE"/>
    <property type="match status" value="1"/>
</dbReference>
<feature type="domain" description="DUF4283" evidence="3">
    <location>
        <begin position="109"/>
        <end position="169"/>
    </location>
</feature>
<keyword evidence="5" id="KW-1185">Reference proteome</keyword>